<dbReference type="PROSITE" id="PS00623">
    <property type="entry name" value="GMC_OXRED_1"/>
    <property type="match status" value="1"/>
</dbReference>
<keyword evidence="3 5" id="KW-0285">Flavoprotein</keyword>
<sequence length="392" mass="44042">MGQRNSVYGFRCLPSLLRPESRGRLTLKSSDPFDPPAIVANYLEKPEDVQLLIRGIEECKKIVSSEPLKDIGAELTEKTPAKSCAHLKYESDQYWECLLKLRPLTIYHPVGTCKMGPKDDPTSVVDPELSHFSSYWPRGRALGGTSSINGMQYVRASRHDYDRWAKYTNSEGWDYHHVLPYFKKLEDTQIEGIQNSVYRGKGGPIPVNRIKSQPLAQTIVEAAQKVGYPLNEDHNGQTMEGVAHSQVNAKDDERWSSSRSYIHPILNRPNLHVAVNSLVQKIVLKDKKAVGVEVIKDNRKFTIGVRREVILSAGAIGSPQILMLSGVGPKKHLEELKIPVVSDLPVGDNLQDHLFFDLGVTIREPMSSPFNSLKSWSTYLKYKILGTGTYYV</sequence>
<dbReference type="PROSITE" id="PS00624">
    <property type="entry name" value="GMC_OXRED_2"/>
    <property type="match status" value="1"/>
</dbReference>
<dbReference type="SUPFAM" id="SSF54373">
    <property type="entry name" value="FAD-linked reductases, C-terminal domain"/>
    <property type="match status" value="1"/>
</dbReference>
<protein>
    <recommendedName>
        <fullName evidence="6 7">Glucose-methanol-choline oxidoreductase N-terminal domain-containing protein</fullName>
    </recommendedName>
</protein>
<dbReference type="SUPFAM" id="SSF51905">
    <property type="entry name" value="FAD/NAD(P)-binding domain"/>
    <property type="match status" value="1"/>
</dbReference>
<dbReference type="Gene3D" id="3.30.560.10">
    <property type="entry name" value="Glucose Oxidase, domain 3"/>
    <property type="match status" value="1"/>
</dbReference>
<evidence type="ECO:0000259" key="7">
    <source>
        <dbReference type="PROSITE" id="PS00624"/>
    </source>
</evidence>
<dbReference type="GO" id="GO:0016614">
    <property type="term" value="F:oxidoreductase activity, acting on CH-OH group of donors"/>
    <property type="evidence" value="ECO:0007669"/>
    <property type="project" value="InterPro"/>
</dbReference>
<dbReference type="Gene3D" id="3.50.50.60">
    <property type="entry name" value="FAD/NAD(P)-binding domain"/>
    <property type="match status" value="2"/>
</dbReference>
<dbReference type="EnsemblMetazoa" id="BGLB007405-RB">
    <property type="protein sequence ID" value="BGLB007405-PB"/>
    <property type="gene ID" value="BGLB007405"/>
</dbReference>
<name>A0A2C9JSM8_BIOGL</name>
<dbReference type="VEuPathDB" id="VectorBase:BGLB007405"/>
<keyword evidence="4 5" id="KW-0274">FAD</keyword>
<dbReference type="Pfam" id="PF00732">
    <property type="entry name" value="GMC_oxred_N"/>
    <property type="match status" value="1"/>
</dbReference>
<dbReference type="InterPro" id="IPR036188">
    <property type="entry name" value="FAD/NAD-bd_sf"/>
</dbReference>
<feature type="domain" description="Glucose-methanol-choline oxidoreductase N-terminal" evidence="6">
    <location>
        <begin position="139"/>
        <end position="162"/>
    </location>
</feature>
<dbReference type="KEGG" id="bgt:106066476"/>
<dbReference type="Proteomes" id="UP000076420">
    <property type="component" value="Unassembled WGS sequence"/>
</dbReference>
<evidence type="ECO:0000256" key="3">
    <source>
        <dbReference type="ARBA" id="ARBA00022630"/>
    </source>
</evidence>
<evidence type="ECO:0000313" key="8">
    <source>
        <dbReference type="EnsemblMetazoa" id="BGLB007405-PB"/>
    </source>
</evidence>
<dbReference type="VEuPathDB" id="VectorBase:BGLAX_027246"/>
<reference evidence="8" key="1">
    <citation type="submission" date="2020-05" db="UniProtKB">
        <authorList>
            <consortium name="EnsemblMetazoa"/>
        </authorList>
    </citation>
    <scope>IDENTIFICATION</scope>
    <source>
        <strain evidence="8">BB02</strain>
    </source>
</reference>
<proteinExistence type="inferred from homology"/>
<dbReference type="STRING" id="6526.A0A2C9JSM8"/>
<organism evidence="8 9">
    <name type="scientific">Biomphalaria glabrata</name>
    <name type="common">Bloodfluke planorb</name>
    <name type="synonym">Freshwater snail</name>
    <dbReference type="NCBI Taxonomy" id="6526"/>
    <lineage>
        <taxon>Eukaryota</taxon>
        <taxon>Metazoa</taxon>
        <taxon>Spiralia</taxon>
        <taxon>Lophotrochozoa</taxon>
        <taxon>Mollusca</taxon>
        <taxon>Gastropoda</taxon>
        <taxon>Heterobranchia</taxon>
        <taxon>Euthyneura</taxon>
        <taxon>Panpulmonata</taxon>
        <taxon>Hygrophila</taxon>
        <taxon>Lymnaeoidea</taxon>
        <taxon>Planorbidae</taxon>
        <taxon>Biomphalaria</taxon>
    </lineage>
</organism>
<gene>
    <name evidence="8" type="primary">106066476</name>
</gene>
<dbReference type="InterPro" id="IPR000172">
    <property type="entry name" value="GMC_OxRdtase_N"/>
</dbReference>
<evidence type="ECO:0000256" key="5">
    <source>
        <dbReference type="RuleBase" id="RU003968"/>
    </source>
</evidence>
<evidence type="ECO:0000259" key="6">
    <source>
        <dbReference type="PROSITE" id="PS00623"/>
    </source>
</evidence>
<comment type="cofactor">
    <cofactor evidence="1">
        <name>FAD</name>
        <dbReference type="ChEBI" id="CHEBI:57692"/>
    </cofactor>
</comment>
<dbReference type="AlphaFoldDB" id="A0A2C9JSM8"/>
<evidence type="ECO:0000256" key="2">
    <source>
        <dbReference type="ARBA" id="ARBA00010790"/>
    </source>
</evidence>
<accession>A0A2C9JSM8</accession>
<dbReference type="PANTHER" id="PTHR11552">
    <property type="entry name" value="GLUCOSE-METHANOL-CHOLINE GMC OXIDOREDUCTASE"/>
    <property type="match status" value="1"/>
</dbReference>
<comment type="similarity">
    <text evidence="2 5">Belongs to the GMC oxidoreductase family.</text>
</comment>
<feature type="domain" description="Glucose-methanol-choline oxidoreductase N-terminal" evidence="7">
    <location>
        <begin position="314"/>
        <end position="328"/>
    </location>
</feature>
<evidence type="ECO:0000256" key="1">
    <source>
        <dbReference type="ARBA" id="ARBA00001974"/>
    </source>
</evidence>
<dbReference type="Gene3D" id="3.30.410.40">
    <property type="match status" value="1"/>
</dbReference>
<dbReference type="InterPro" id="IPR007867">
    <property type="entry name" value="GMC_OxRtase_C"/>
</dbReference>
<evidence type="ECO:0000313" key="9">
    <source>
        <dbReference type="Proteomes" id="UP000076420"/>
    </source>
</evidence>
<dbReference type="InterPro" id="IPR012132">
    <property type="entry name" value="GMC_OxRdtase"/>
</dbReference>
<evidence type="ECO:0000256" key="4">
    <source>
        <dbReference type="ARBA" id="ARBA00022827"/>
    </source>
</evidence>
<dbReference type="GO" id="GO:0050660">
    <property type="term" value="F:flavin adenine dinucleotide binding"/>
    <property type="evidence" value="ECO:0007669"/>
    <property type="project" value="InterPro"/>
</dbReference>
<dbReference type="PANTHER" id="PTHR11552:SF147">
    <property type="entry name" value="CHOLINE DEHYDROGENASE, MITOCHONDRIAL"/>
    <property type="match status" value="1"/>
</dbReference>
<dbReference type="Pfam" id="PF05199">
    <property type="entry name" value="GMC_oxred_C"/>
    <property type="match status" value="1"/>
</dbReference>